<protein>
    <submittedName>
        <fullName evidence="1">Uncharacterized protein</fullName>
    </submittedName>
</protein>
<gene>
    <name evidence="1" type="ORF">K1T71_005717</name>
</gene>
<evidence type="ECO:0000313" key="1">
    <source>
        <dbReference type="EMBL" id="KAJ0178942.1"/>
    </source>
</evidence>
<reference evidence="1 2" key="1">
    <citation type="journal article" date="2021" name="Front. Genet.">
        <title>Chromosome-Level Genome Assembly Reveals Significant Gene Expansion in the Toll and IMD Signaling Pathways of Dendrolimus kikuchii.</title>
        <authorList>
            <person name="Zhou J."/>
            <person name="Wu P."/>
            <person name="Xiong Z."/>
            <person name="Liu N."/>
            <person name="Zhao N."/>
            <person name="Ji M."/>
            <person name="Qiu Y."/>
            <person name="Yang B."/>
        </authorList>
    </citation>
    <scope>NUCLEOTIDE SEQUENCE [LARGE SCALE GENOMIC DNA]</scope>
    <source>
        <strain evidence="1">Ann1</strain>
    </source>
</reference>
<name>A0ACC1D6B9_9NEOP</name>
<accession>A0ACC1D6B9</accession>
<sequence>MHLHFERNVNAKCDCTILSLSWMGKVPDELPEEEGWKLNRNNYYQEGWLATGNVRGVVGVTFTSSHARRPHELPLRTNYNLRGHRSDVILVKWNEPYQKLASCDSSGVIFVWIKYEGRWSIELINDRSTPVTHFSWSHDGRMALICYQDGFVLVGSVAGQRYWSSMLSLDARITCGCWTPDDNQVYLGTASAQLVVMDVHGAMVSQVQIVAEGGITSMAWSCEKFKMEEGEEATENNGGHVLAVALGNGEIVLLRGHDDVSPVRVKTGLRGSTLAMEWANSRELLAVAGTLLAEQDEALDSPPYKNLVKFYSDTGVLIYTVPVPFTQARVTALTWGHAARRLFVGVGGAVCTARVWRVVAPLQLLARVRAAQALRHPRLASKLPLPPRLQPALHNLFAHTIRCNVPETNELRRFVSRPPSAGGRLHCTMLRHDDEEAGAYTLYLEHLGGLVPLLKGRRTSKIRPEFVIFDPQAEGIRTLMVSRAPRAPRQPRPLVNHTSSSDTEREEGCSGSPRLQRRRRARERRKVRSSSEKDDTPDELAYIDSLPEDVRLVEVTSNIWGTKFKMHGLAKNVPANLGQVTYKTSLLHLQPRQMTLVITELRDDFPVGPDPSFNPNIFSEDEEEVFQLNDSNDSPSHTNNNIRRKLTLSERINNTNNILNQTETYSSNNNNSNSPSLARAESYEEFPYIDTNDTMNNVPESVYSTPIRHPQTTERRLNNSASVSNRHAISPLRCEGSVPTLQSPKNAVAPTDIIFERPSPQTVTCGGRGDFCGGRADYGVRGDNVSLKGNLSNIEQQTFSLNLGLEPSRQVTIKKCDNHVTDNCLSKLRKNICSRGETTSYDVNTRILKSLCNKNYEHEVHPDAMSRRTDALRNLQKNEDLKYIDEEMFAEPAASTCTDRPRVARTTTVVPISPVCAPLPVGDTMTRSCSVGYLDLVDPQMLHAQVSLTALRGEPPRRLVLVSNKRPRRARRPFRTNEPRPNEANRTPGLRRCGKSRSLDSSEMALTTDRARRPTRNETKAEEVSVRARGRRDSTGGEDTGGTSAEEGTHTLRRDYPVCTTCRLVAPYDRRDVDADTYVCVACSSRAPPAPAPATPPRHTNTDSDSDYSKYYSSLEQLALRLLASRSGKRGGGGGGGSVSRETNSAPASPRPARSSPATPAPASPAPRAPPKRQRYSSASPIRQLLNSPLLNRRRNKKPSESSDDEYSNGGYSEVNGRNYRDLESFQKAQLRNKLKRASSSTTGSTSNSNEGRGSGASSKRQLVMHNKAPMWNENSQVYQLDFGGRVTQESAKNFQIEYHGKQVMQFGRIDGNAYTLDFQYPFSALQAFAVALANVTQRLK</sequence>
<comment type="caution">
    <text evidence="1">The sequence shown here is derived from an EMBL/GenBank/DDBJ whole genome shotgun (WGS) entry which is preliminary data.</text>
</comment>
<keyword evidence="2" id="KW-1185">Reference proteome</keyword>
<organism evidence="1 2">
    <name type="scientific">Dendrolimus kikuchii</name>
    <dbReference type="NCBI Taxonomy" id="765133"/>
    <lineage>
        <taxon>Eukaryota</taxon>
        <taxon>Metazoa</taxon>
        <taxon>Ecdysozoa</taxon>
        <taxon>Arthropoda</taxon>
        <taxon>Hexapoda</taxon>
        <taxon>Insecta</taxon>
        <taxon>Pterygota</taxon>
        <taxon>Neoptera</taxon>
        <taxon>Endopterygota</taxon>
        <taxon>Lepidoptera</taxon>
        <taxon>Glossata</taxon>
        <taxon>Ditrysia</taxon>
        <taxon>Bombycoidea</taxon>
        <taxon>Lasiocampidae</taxon>
        <taxon>Dendrolimus</taxon>
    </lineage>
</organism>
<dbReference type="Proteomes" id="UP000824533">
    <property type="component" value="Linkage Group LG09"/>
</dbReference>
<evidence type="ECO:0000313" key="2">
    <source>
        <dbReference type="Proteomes" id="UP000824533"/>
    </source>
</evidence>
<dbReference type="EMBL" id="CM034395">
    <property type="protein sequence ID" value="KAJ0178942.1"/>
    <property type="molecule type" value="Genomic_DNA"/>
</dbReference>
<proteinExistence type="predicted"/>